<comment type="caution">
    <text evidence="2">The sequence shown here is derived from an EMBL/GenBank/DDBJ whole genome shotgun (WGS) entry which is preliminary data.</text>
</comment>
<proteinExistence type="predicted"/>
<feature type="region of interest" description="Disordered" evidence="1">
    <location>
        <begin position="150"/>
        <end position="169"/>
    </location>
</feature>
<reference evidence="2" key="1">
    <citation type="submission" date="2022-11" db="EMBL/GenBank/DDBJ databases">
        <authorList>
            <person name="Kikuchi T."/>
        </authorList>
    </citation>
    <scope>NUCLEOTIDE SEQUENCE</scope>
    <source>
        <strain evidence="2">PS1010</strain>
    </source>
</reference>
<feature type="region of interest" description="Disordered" evidence="1">
    <location>
        <begin position="1"/>
        <end position="41"/>
    </location>
</feature>
<accession>A0A9P1I7M5</accession>
<dbReference type="EMBL" id="CANHGI010000001">
    <property type="protein sequence ID" value="CAI5439696.1"/>
    <property type="molecule type" value="Genomic_DNA"/>
</dbReference>
<sequence>METKSPFDVPPPNYTEAINSAATAPPQTPLQNAPTQYPAPQNPPILVPGQQQQFVVQGAQFAQIQPGQQPQPIFIIQGQPAAPRPPTRVIRVQRGRHQCMTPEQMRAARRRKMISQNGDKISVRCSASKLFRCHEFGSHRSITKCATNTKSTNFGARTSPSVDTGTASC</sequence>
<evidence type="ECO:0000256" key="1">
    <source>
        <dbReference type="SAM" id="MobiDB-lite"/>
    </source>
</evidence>
<evidence type="ECO:0000313" key="2">
    <source>
        <dbReference type="EMBL" id="CAI5439696.1"/>
    </source>
</evidence>
<name>A0A9P1I7M5_9PELO</name>
<dbReference type="Proteomes" id="UP001152747">
    <property type="component" value="Unassembled WGS sequence"/>
</dbReference>
<evidence type="ECO:0000313" key="3">
    <source>
        <dbReference type="Proteomes" id="UP001152747"/>
    </source>
</evidence>
<gene>
    <name evidence="2" type="ORF">CAMP_LOCUS2333</name>
</gene>
<protein>
    <submittedName>
        <fullName evidence="2">Uncharacterized protein</fullName>
    </submittedName>
</protein>
<dbReference type="AlphaFoldDB" id="A0A9P1I7M5"/>
<keyword evidence="3" id="KW-1185">Reference proteome</keyword>
<feature type="compositionally biased region" description="Polar residues" evidence="1">
    <location>
        <begin position="29"/>
        <end position="39"/>
    </location>
</feature>
<organism evidence="2 3">
    <name type="scientific">Caenorhabditis angaria</name>
    <dbReference type="NCBI Taxonomy" id="860376"/>
    <lineage>
        <taxon>Eukaryota</taxon>
        <taxon>Metazoa</taxon>
        <taxon>Ecdysozoa</taxon>
        <taxon>Nematoda</taxon>
        <taxon>Chromadorea</taxon>
        <taxon>Rhabditida</taxon>
        <taxon>Rhabditina</taxon>
        <taxon>Rhabditomorpha</taxon>
        <taxon>Rhabditoidea</taxon>
        <taxon>Rhabditidae</taxon>
        <taxon>Peloderinae</taxon>
        <taxon>Caenorhabditis</taxon>
    </lineage>
</organism>